<evidence type="ECO:0000256" key="3">
    <source>
        <dbReference type="ARBA" id="ARBA00008343"/>
    </source>
</evidence>
<dbReference type="InterPro" id="IPR003265">
    <property type="entry name" value="HhH-GPD_domain"/>
</dbReference>
<keyword evidence="10 14" id="KW-0408">Iron</keyword>
<keyword evidence="9" id="KW-0378">Hydrolase</keyword>
<comment type="catalytic activity">
    <reaction evidence="1 14">
        <text>Hydrolyzes free adenine bases from 7,8-dihydro-8-oxoguanine:adenine mismatched double-stranded DNA, leaving an apurinic site.</text>
        <dbReference type="EC" id="3.2.2.31"/>
    </reaction>
</comment>
<keyword evidence="7" id="KW-0479">Metal-binding</keyword>
<dbReference type="SUPFAM" id="SSF55811">
    <property type="entry name" value="Nudix"/>
    <property type="match status" value="1"/>
</dbReference>
<organism evidence="16 17">
    <name type="scientific">Vogesella alkaliphila</name>
    <dbReference type="NCBI Taxonomy" id="1193621"/>
    <lineage>
        <taxon>Bacteria</taxon>
        <taxon>Pseudomonadati</taxon>
        <taxon>Pseudomonadota</taxon>
        <taxon>Betaproteobacteria</taxon>
        <taxon>Neisseriales</taxon>
        <taxon>Chromobacteriaceae</taxon>
        <taxon>Vogesella</taxon>
    </lineage>
</organism>
<dbReference type="PROSITE" id="PS00764">
    <property type="entry name" value="ENDONUCLEASE_III_1"/>
    <property type="match status" value="1"/>
</dbReference>
<dbReference type="NCBIfam" id="TIGR01084">
    <property type="entry name" value="mutY"/>
    <property type="match status" value="1"/>
</dbReference>
<proteinExistence type="inferred from homology"/>
<sequence length="356" mass="38873">MTLQSAFAARLVAWQKQHGRHGLPWQVSDPYRVWLSEIMLQQTQVTTVLGYYARFLERFPDLATLAAAPVDDVLAHWSGLGYYTRARNLHKAAQQVMAGFGCAFPARREAIETLPGIGRSTAAAIAAFAFGQRETILDGNVKRVLTRCFGVDGYPGDKKVEAQLWTLAESLLPAADGDMVAYTQGLMDLGATVCTRSRPACGVCPMADGCVAARDGRTAELPQRKPKKAQPERETVMLIALHRGQVLLQRRPPSGIWGGLLSLPEFESTLAIADWLADNGDGELLPAWPELRHVFTHFRLTITPQCVPLQRLAASHCAEDGHVWLPLVQALDAGVPTPVRKLLLQALRSPAGATID</sequence>
<evidence type="ECO:0000256" key="4">
    <source>
        <dbReference type="ARBA" id="ARBA00012045"/>
    </source>
</evidence>
<evidence type="ECO:0000256" key="13">
    <source>
        <dbReference type="ARBA" id="ARBA00023295"/>
    </source>
</evidence>
<evidence type="ECO:0000313" key="16">
    <source>
        <dbReference type="EMBL" id="GGX95258.1"/>
    </source>
</evidence>
<evidence type="ECO:0000256" key="12">
    <source>
        <dbReference type="ARBA" id="ARBA00023204"/>
    </source>
</evidence>
<comment type="function">
    <text evidence="2">Adenine glycosylase active on G-A mispairs. MutY also corrects error-prone DNA synthesis past GO lesions which are due to the oxidatively damaged form of guanine: 7,8-dihydro-8-oxoguanine (8-oxo-dGTP).</text>
</comment>
<dbReference type="InterPro" id="IPR004035">
    <property type="entry name" value="Endouclease-III_FeS-bd_BS"/>
</dbReference>
<dbReference type="Proteomes" id="UP000600877">
    <property type="component" value="Unassembled WGS sequence"/>
</dbReference>
<dbReference type="InterPro" id="IPR044298">
    <property type="entry name" value="MIG/MutY"/>
</dbReference>
<evidence type="ECO:0000256" key="7">
    <source>
        <dbReference type="ARBA" id="ARBA00022723"/>
    </source>
</evidence>
<keyword evidence="11" id="KW-0411">Iron-sulfur</keyword>
<dbReference type="SMART" id="SM00525">
    <property type="entry name" value="FES"/>
    <property type="match status" value="1"/>
</dbReference>
<dbReference type="EC" id="3.2.2.31" evidence="4 14"/>
<dbReference type="PANTHER" id="PTHR42944:SF1">
    <property type="entry name" value="ADENINE DNA GLYCOSYLASE"/>
    <property type="match status" value="1"/>
</dbReference>
<comment type="cofactor">
    <cofactor evidence="14">
        <name>[4Fe-4S] cluster</name>
        <dbReference type="ChEBI" id="CHEBI:49883"/>
    </cofactor>
    <text evidence="14">Binds 1 [4Fe-4S] cluster.</text>
</comment>
<evidence type="ECO:0000256" key="10">
    <source>
        <dbReference type="ARBA" id="ARBA00023004"/>
    </source>
</evidence>
<protein>
    <recommendedName>
        <fullName evidence="5 14">Adenine DNA glycosylase</fullName>
        <ecNumber evidence="4 14">3.2.2.31</ecNumber>
    </recommendedName>
</protein>
<dbReference type="Gene3D" id="3.90.79.10">
    <property type="entry name" value="Nucleoside Triphosphate Pyrophosphohydrolase"/>
    <property type="match status" value="1"/>
</dbReference>
<evidence type="ECO:0000256" key="5">
    <source>
        <dbReference type="ARBA" id="ARBA00022023"/>
    </source>
</evidence>
<keyword evidence="13 14" id="KW-0326">Glycosidase</keyword>
<feature type="domain" description="HhH-GPD" evidence="15">
    <location>
        <begin position="39"/>
        <end position="192"/>
    </location>
</feature>
<dbReference type="InterPro" id="IPR011257">
    <property type="entry name" value="DNA_glycosylase"/>
</dbReference>
<dbReference type="InterPro" id="IPR029119">
    <property type="entry name" value="MutY_C"/>
</dbReference>
<dbReference type="InterPro" id="IPR005760">
    <property type="entry name" value="A/G_AdeGlyc_MutY"/>
</dbReference>
<dbReference type="Pfam" id="PF10576">
    <property type="entry name" value="EndIII_4Fe-2S"/>
    <property type="match status" value="1"/>
</dbReference>
<dbReference type="SUPFAM" id="SSF48150">
    <property type="entry name" value="DNA-glycosylase"/>
    <property type="match status" value="1"/>
</dbReference>
<dbReference type="EMBL" id="BMYW01000008">
    <property type="protein sequence ID" value="GGX95258.1"/>
    <property type="molecule type" value="Genomic_DNA"/>
</dbReference>
<comment type="similarity">
    <text evidence="3 14">Belongs to the Nth/MutY family.</text>
</comment>
<keyword evidence="8 14" id="KW-0227">DNA damage</keyword>
<dbReference type="InterPro" id="IPR023170">
    <property type="entry name" value="HhH_base_excis_C"/>
</dbReference>
<evidence type="ECO:0000313" key="17">
    <source>
        <dbReference type="Proteomes" id="UP000600877"/>
    </source>
</evidence>
<keyword evidence="17" id="KW-1185">Reference proteome</keyword>
<dbReference type="CDD" id="cd03431">
    <property type="entry name" value="NUDIX_DNA_Glycosylase_C-MutY"/>
    <property type="match status" value="1"/>
</dbReference>
<evidence type="ECO:0000256" key="11">
    <source>
        <dbReference type="ARBA" id="ARBA00023014"/>
    </source>
</evidence>
<reference evidence="17" key="1">
    <citation type="journal article" date="2019" name="Int. J. Syst. Evol. Microbiol.">
        <title>The Global Catalogue of Microorganisms (GCM) 10K type strain sequencing project: providing services to taxonomists for standard genome sequencing and annotation.</title>
        <authorList>
            <consortium name="The Broad Institute Genomics Platform"/>
            <consortium name="The Broad Institute Genome Sequencing Center for Infectious Disease"/>
            <person name="Wu L."/>
            <person name="Ma J."/>
        </authorList>
    </citation>
    <scope>NUCLEOTIDE SEQUENCE [LARGE SCALE GENOMIC DNA]</scope>
    <source>
        <strain evidence="17">KCTC 32041</strain>
    </source>
</reference>
<gene>
    <name evidence="16" type="primary">mutY</name>
    <name evidence="16" type="ORF">GCM10011290_23820</name>
</gene>
<dbReference type="InterPro" id="IPR000445">
    <property type="entry name" value="HhH_motif"/>
</dbReference>
<dbReference type="Pfam" id="PF14815">
    <property type="entry name" value="NUDIX_4"/>
    <property type="match status" value="1"/>
</dbReference>
<evidence type="ECO:0000256" key="1">
    <source>
        <dbReference type="ARBA" id="ARBA00000843"/>
    </source>
</evidence>
<dbReference type="Pfam" id="PF00633">
    <property type="entry name" value="HHH"/>
    <property type="match status" value="1"/>
</dbReference>
<keyword evidence="6" id="KW-0004">4Fe-4S</keyword>
<comment type="caution">
    <text evidence="16">The sequence shown here is derived from an EMBL/GenBank/DDBJ whole genome shotgun (WGS) entry which is preliminary data.</text>
</comment>
<dbReference type="SMART" id="SM00478">
    <property type="entry name" value="ENDO3c"/>
    <property type="match status" value="1"/>
</dbReference>
<name>A0ABQ2YXJ6_9NEIS</name>
<evidence type="ECO:0000256" key="8">
    <source>
        <dbReference type="ARBA" id="ARBA00022763"/>
    </source>
</evidence>
<accession>A0ABQ2YXJ6</accession>
<dbReference type="Gene3D" id="1.10.1670.10">
    <property type="entry name" value="Helix-hairpin-Helix base-excision DNA repair enzymes (C-terminal)"/>
    <property type="match status" value="1"/>
</dbReference>
<evidence type="ECO:0000256" key="14">
    <source>
        <dbReference type="RuleBase" id="RU365096"/>
    </source>
</evidence>
<evidence type="ECO:0000256" key="6">
    <source>
        <dbReference type="ARBA" id="ARBA00022485"/>
    </source>
</evidence>
<evidence type="ECO:0000256" key="2">
    <source>
        <dbReference type="ARBA" id="ARBA00002933"/>
    </source>
</evidence>
<dbReference type="Gene3D" id="1.10.340.30">
    <property type="entry name" value="Hypothetical protein, domain 2"/>
    <property type="match status" value="1"/>
</dbReference>
<evidence type="ECO:0000256" key="9">
    <source>
        <dbReference type="ARBA" id="ARBA00022801"/>
    </source>
</evidence>
<evidence type="ECO:0000259" key="15">
    <source>
        <dbReference type="SMART" id="SM00478"/>
    </source>
</evidence>
<dbReference type="Pfam" id="PF00730">
    <property type="entry name" value="HhH-GPD"/>
    <property type="match status" value="1"/>
</dbReference>
<dbReference type="InterPro" id="IPR003651">
    <property type="entry name" value="Endonuclease3_FeS-loop_motif"/>
</dbReference>
<dbReference type="RefSeq" id="WP_189374573.1">
    <property type="nucleotide sequence ID" value="NZ_BMYW01000008.1"/>
</dbReference>
<dbReference type="CDD" id="cd00056">
    <property type="entry name" value="ENDO3c"/>
    <property type="match status" value="1"/>
</dbReference>
<dbReference type="InterPro" id="IPR015797">
    <property type="entry name" value="NUDIX_hydrolase-like_dom_sf"/>
</dbReference>
<keyword evidence="12" id="KW-0234">DNA repair</keyword>
<dbReference type="PANTHER" id="PTHR42944">
    <property type="entry name" value="ADENINE DNA GLYCOSYLASE"/>
    <property type="match status" value="1"/>
</dbReference>